<evidence type="ECO:0000313" key="2">
    <source>
        <dbReference type="Proteomes" id="UP000012128"/>
    </source>
</evidence>
<evidence type="ECO:0000313" key="1">
    <source>
        <dbReference type="EMBL" id="EMM79596.1"/>
    </source>
</evidence>
<organism evidence="1 2">
    <name type="scientific">Leptospira interrogans str. 2006001854</name>
    <dbReference type="NCBI Taxonomy" id="1001590"/>
    <lineage>
        <taxon>Bacteria</taxon>
        <taxon>Pseudomonadati</taxon>
        <taxon>Spirochaetota</taxon>
        <taxon>Spirochaetia</taxon>
        <taxon>Leptospirales</taxon>
        <taxon>Leptospiraceae</taxon>
        <taxon>Leptospira</taxon>
    </lineage>
</organism>
<name>M6GKY9_LEPIR</name>
<dbReference type="EMBL" id="AFLW02000224">
    <property type="protein sequence ID" value="EMM79596.1"/>
    <property type="molecule type" value="Genomic_DNA"/>
</dbReference>
<dbReference type="Proteomes" id="UP000012128">
    <property type="component" value="Unassembled WGS sequence"/>
</dbReference>
<gene>
    <name evidence="1" type="ORF">LEP1GSC037_2774</name>
</gene>
<proteinExistence type="predicted"/>
<reference evidence="1 2" key="1">
    <citation type="submission" date="2013-01" db="EMBL/GenBank/DDBJ databases">
        <authorList>
            <person name="Harkins D.M."/>
            <person name="Durkin A.S."/>
            <person name="Brinkac L.M."/>
            <person name="Haft D.H."/>
            <person name="Selengut J.D."/>
            <person name="Sanka R."/>
            <person name="DePew J."/>
            <person name="Purushe J."/>
            <person name="Hospenthal D.R."/>
            <person name="Murray C.K."/>
            <person name="Pimentel G."/>
            <person name="Wasfy M."/>
            <person name="Parker T."/>
            <person name="Miller R.S."/>
            <person name="Vinetz J.M."/>
            <person name="Sutton G.G."/>
            <person name="Nierman W.C."/>
            <person name="Fouts D.E."/>
        </authorList>
    </citation>
    <scope>NUCLEOTIDE SEQUENCE [LARGE SCALE GENOMIC DNA]</scope>
    <source>
        <strain evidence="1 2">2006001854</strain>
    </source>
</reference>
<accession>M6GKY9</accession>
<protein>
    <submittedName>
        <fullName evidence="1">Uncharacterized protein</fullName>
    </submittedName>
</protein>
<sequence length="285" mass="33299">MNAPLYLSSYSDHFLFVSSSLFGENLKLDLEQTNEILKHIQKDHRIGWENLETQIDFNLLKDKINKGSKSEVLKRFNEIKQTNRLKNLHQVDFNQDGQLDLIYDPEYPTKDSVLIFLNTSKGYKLLYNSGGMIVDFKRSQKFVTFYIKAPSCCCLQYGSLEILNFDFDSNQLKSQISVSYSGVLHQPTQLEYFKRFKVSKNSAKLRTTSVIDDKEIPDPCSDQKIQGNRIDLYNTNFEGFALSNKLNEKQMPDWYFVLIPSPYIKDKVYNLGWFQKRDLELIDTK</sequence>
<comment type="caution">
    <text evidence="1">The sequence shown here is derived from an EMBL/GenBank/DDBJ whole genome shotgun (WGS) entry which is preliminary data.</text>
</comment>
<dbReference type="AlphaFoldDB" id="M6GKY9"/>